<evidence type="ECO:0000313" key="2">
    <source>
        <dbReference type="Proteomes" id="UP000887577"/>
    </source>
</evidence>
<keyword evidence="2" id="KW-1185">Reference proteome</keyword>
<dbReference type="Pfam" id="PF11977">
    <property type="entry name" value="RNase_Zc3h12a"/>
    <property type="match status" value="1"/>
</dbReference>
<accession>A0A914Y345</accession>
<dbReference type="WBParaSite" id="PSU_v2.g13876.t1">
    <property type="protein sequence ID" value="PSU_v2.g13876.t1"/>
    <property type="gene ID" value="PSU_v2.g13876"/>
</dbReference>
<dbReference type="InterPro" id="IPR021869">
    <property type="entry name" value="RNase_Zc3h12_NYN"/>
</dbReference>
<evidence type="ECO:0000259" key="1">
    <source>
        <dbReference type="Pfam" id="PF11977"/>
    </source>
</evidence>
<dbReference type="Gene3D" id="3.40.50.11980">
    <property type="match status" value="1"/>
</dbReference>
<evidence type="ECO:0000313" key="3">
    <source>
        <dbReference type="WBParaSite" id="PSU_v2.g13876.t1"/>
    </source>
</evidence>
<proteinExistence type="predicted"/>
<organism evidence="2 3">
    <name type="scientific">Panagrolaimus superbus</name>
    <dbReference type="NCBI Taxonomy" id="310955"/>
    <lineage>
        <taxon>Eukaryota</taxon>
        <taxon>Metazoa</taxon>
        <taxon>Ecdysozoa</taxon>
        <taxon>Nematoda</taxon>
        <taxon>Chromadorea</taxon>
        <taxon>Rhabditida</taxon>
        <taxon>Tylenchina</taxon>
        <taxon>Panagrolaimomorpha</taxon>
        <taxon>Panagrolaimoidea</taxon>
        <taxon>Panagrolaimidae</taxon>
        <taxon>Panagrolaimus</taxon>
    </lineage>
</organism>
<feature type="domain" description="RNase NYN" evidence="1">
    <location>
        <begin position="11"/>
        <end position="123"/>
    </location>
</feature>
<sequence length="240" mass="28249">MSPPHSPQLHRLIIIDGFNVMHGFKNLIDGLHQDSRMNAMILLPLFRIFSNSGFIVRIALKRLPEPFEVDHMYIIQELNKVQACIYPKEDFREADDCMMLQIAERYGAKIISNDAFTNHPEYQFVAQKYTIKYKKTPNPEFSFDQLQHGLIFENKFTMNILSDDLYCSPDDPDYKKVRKSHDAFWRLTIIDNKILDLLWNYVHCGICSQIGFKIPSNIKFMNDNESCPPKFEVFKYRNLL</sequence>
<reference evidence="3" key="1">
    <citation type="submission" date="2022-11" db="UniProtKB">
        <authorList>
            <consortium name="WormBaseParasite"/>
        </authorList>
    </citation>
    <scope>IDENTIFICATION</scope>
</reference>
<dbReference type="AlphaFoldDB" id="A0A914Y345"/>
<protein>
    <submittedName>
        <fullName evidence="3">RNase NYN domain-containing protein</fullName>
    </submittedName>
</protein>
<dbReference type="Proteomes" id="UP000887577">
    <property type="component" value="Unplaced"/>
</dbReference>
<name>A0A914Y345_9BILA</name>